<sequence>MIISFIHKGLERFYKTGKSSGIQAKHAKRLRLILTNLDQAETPQEMDLPGLRLHELKGSRKNIWSVSVSGNWRVTFRFIGRDAELVNYEDYH</sequence>
<dbReference type="Gene3D" id="3.30.2310.20">
    <property type="entry name" value="RelE-like"/>
    <property type="match status" value="1"/>
</dbReference>
<accession>A0A3B0XL96</accession>
<name>A0A3B0XL96_9ZZZZ</name>
<dbReference type="EMBL" id="UOFI01000143">
    <property type="protein sequence ID" value="VAW69068.1"/>
    <property type="molecule type" value="Genomic_DNA"/>
</dbReference>
<protein>
    <submittedName>
        <fullName evidence="1">Toxin HigB</fullName>
    </submittedName>
</protein>
<reference evidence="1" key="1">
    <citation type="submission" date="2018-06" db="EMBL/GenBank/DDBJ databases">
        <authorList>
            <person name="Zhirakovskaya E."/>
        </authorList>
    </citation>
    <scope>NUCLEOTIDE SEQUENCE</scope>
</reference>
<dbReference type="PANTHER" id="PTHR40266:SF2">
    <property type="entry name" value="TOXIN HIGB-1"/>
    <property type="match status" value="1"/>
</dbReference>
<organism evidence="1">
    <name type="scientific">hydrothermal vent metagenome</name>
    <dbReference type="NCBI Taxonomy" id="652676"/>
    <lineage>
        <taxon>unclassified sequences</taxon>
        <taxon>metagenomes</taxon>
        <taxon>ecological metagenomes</taxon>
    </lineage>
</organism>
<gene>
    <name evidence="1" type="ORF">MNBD_GAMMA09-1627</name>
</gene>
<proteinExistence type="predicted"/>
<dbReference type="Pfam" id="PF05015">
    <property type="entry name" value="HigB-like_toxin"/>
    <property type="match status" value="1"/>
</dbReference>
<dbReference type="PANTHER" id="PTHR40266">
    <property type="entry name" value="TOXIN HIGB-1"/>
    <property type="match status" value="1"/>
</dbReference>
<evidence type="ECO:0000313" key="1">
    <source>
        <dbReference type="EMBL" id="VAW69068.1"/>
    </source>
</evidence>
<dbReference type="InterPro" id="IPR007711">
    <property type="entry name" value="HigB-1"/>
</dbReference>
<dbReference type="InterPro" id="IPR035093">
    <property type="entry name" value="RelE/ParE_toxin_dom_sf"/>
</dbReference>
<dbReference type="SUPFAM" id="SSF143011">
    <property type="entry name" value="RelE-like"/>
    <property type="match status" value="1"/>
</dbReference>
<dbReference type="AlphaFoldDB" id="A0A3B0XL96"/>